<evidence type="ECO:0000313" key="1">
    <source>
        <dbReference type="EMBL" id="GAA1696967.1"/>
    </source>
</evidence>
<comment type="caution">
    <text evidence="1">The sequence shown here is derived from an EMBL/GenBank/DDBJ whole genome shotgun (WGS) entry which is preliminary data.</text>
</comment>
<accession>A0ABN2I237</accession>
<name>A0ABN2I237_9ACTN</name>
<dbReference type="EMBL" id="BAAANY010000020">
    <property type="protein sequence ID" value="GAA1696967.1"/>
    <property type="molecule type" value="Genomic_DNA"/>
</dbReference>
<organism evidence="1 2">
    <name type="scientific">Fodinicola feengrottensis</name>
    <dbReference type="NCBI Taxonomy" id="435914"/>
    <lineage>
        <taxon>Bacteria</taxon>
        <taxon>Bacillati</taxon>
        <taxon>Actinomycetota</taxon>
        <taxon>Actinomycetes</taxon>
        <taxon>Mycobacteriales</taxon>
        <taxon>Fodinicola</taxon>
    </lineage>
</organism>
<protein>
    <submittedName>
        <fullName evidence="1">Uncharacterized protein</fullName>
    </submittedName>
</protein>
<proteinExistence type="predicted"/>
<keyword evidence="2" id="KW-1185">Reference proteome</keyword>
<evidence type="ECO:0000313" key="2">
    <source>
        <dbReference type="Proteomes" id="UP001500618"/>
    </source>
</evidence>
<dbReference type="Proteomes" id="UP001500618">
    <property type="component" value="Unassembled WGS sequence"/>
</dbReference>
<gene>
    <name evidence="1" type="ORF">GCM10009765_52870</name>
</gene>
<sequence length="91" mass="10661">MMDAVRVVEVWWNALEEPDSRWLRLVEDSGRWGVLLSATHQADQDDSVDHDDLGLWVSRDEDEARERLRYLLDACPAPHGWRLAEVDSFRK</sequence>
<reference evidence="1 2" key="1">
    <citation type="journal article" date="2019" name="Int. J. Syst. Evol. Microbiol.">
        <title>The Global Catalogue of Microorganisms (GCM) 10K type strain sequencing project: providing services to taxonomists for standard genome sequencing and annotation.</title>
        <authorList>
            <consortium name="The Broad Institute Genomics Platform"/>
            <consortium name="The Broad Institute Genome Sequencing Center for Infectious Disease"/>
            <person name="Wu L."/>
            <person name="Ma J."/>
        </authorList>
    </citation>
    <scope>NUCLEOTIDE SEQUENCE [LARGE SCALE GENOMIC DNA]</scope>
    <source>
        <strain evidence="1 2">JCM 14718</strain>
    </source>
</reference>